<proteinExistence type="predicted"/>
<dbReference type="SUPFAM" id="SSF50129">
    <property type="entry name" value="GroES-like"/>
    <property type="match status" value="1"/>
</dbReference>
<dbReference type="InterPro" id="IPR011032">
    <property type="entry name" value="GroES-like_sf"/>
</dbReference>
<dbReference type="Proteomes" id="UP000254938">
    <property type="component" value="Unassembled WGS sequence"/>
</dbReference>
<reference evidence="1 2" key="1">
    <citation type="submission" date="2018-06" db="EMBL/GenBank/DDBJ databases">
        <authorList>
            <consortium name="Pathogen Informatics"/>
            <person name="Doyle S."/>
        </authorList>
    </citation>
    <scope>NUCLEOTIDE SEQUENCE [LARGE SCALE GENOMIC DNA]</scope>
    <source>
        <strain evidence="1 2">NCTC9140</strain>
    </source>
</reference>
<name>A0A377TPY1_KLEPN</name>
<accession>A0A377TPY1</accession>
<dbReference type="AlphaFoldDB" id="A0A377TPY1"/>
<evidence type="ECO:0000313" key="1">
    <source>
        <dbReference type="EMBL" id="STS79957.1"/>
    </source>
</evidence>
<sequence>MTSMNTLVCQEPKKLHWEKRQIPIPGDDEVLIK</sequence>
<dbReference type="EMBL" id="UGKQ01000007">
    <property type="protein sequence ID" value="STS79957.1"/>
    <property type="molecule type" value="Genomic_DNA"/>
</dbReference>
<evidence type="ECO:0000313" key="2">
    <source>
        <dbReference type="Proteomes" id="UP000254938"/>
    </source>
</evidence>
<protein>
    <submittedName>
        <fullName evidence="1">Alcohol dehydrogenase GroES domain protein</fullName>
    </submittedName>
</protein>
<gene>
    <name evidence="1" type="ORF">NCTC9140_01651</name>
</gene>
<organism evidence="1 2">
    <name type="scientific">Klebsiella pneumoniae</name>
    <dbReference type="NCBI Taxonomy" id="573"/>
    <lineage>
        <taxon>Bacteria</taxon>
        <taxon>Pseudomonadati</taxon>
        <taxon>Pseudomonadota</taxon>
        <taxon>Gammaproteobacteria</taxon>
        <taxon>Enterobacterales</taxon>
        <taxon>Enterobacteriaceae</taxon>
        <taxon>Klebsiella/Raoultella group</taxon>
        <taxon>Klebsiella</taxon>
        <taxon>Klebsiella pneumoniae complex</taxon>
    </lineage>
</organism>